<evidence type="ECO:0000313" key="13">
    <source>
        <dbReference type="EMBL" id="KAJ7311067.1"/>
    </source>
</evidence>
<dbReference type="GO" id="GO:0050750">
    <property type="term" value="F:low-density lipoprotein particle receptor binding"/>
    <property type="evidence" value="ECO:0007669"/>
    <property type="project" value="TreeGrafter"/>
</dbReference>
<feature type="chain" id="PRO_5040471563" description="LRP chaperone MESD" evidence="12">
    <location>
        <begin position="24"/>
        <end position="231"/>
    </location>
</feature>
<feature type="region of interest" description="Disordered" evidence="11">
    <location>
        <begin position="65"/>
        <end position="89"/>
    </location>
</feature>
<evidence type="ECO:0000256" key="3">
    <source>
        <dbReference type="ARBA" id="ARBA00022290"/>
    </source>
</evidence>
<dbReference type="Gene3D" id="3.30.70.260">
    <property type="match status" value="1"/>
</dbReference>
<evidence type="ECO:0000256" key="6">
    <source>
        <dbReference type="ARBA" id="ARBA00022824"/>
    </source>
</evidence>
<feature type="region of interest" description="Disordered" evidence="11">
    <location>
        <begin position="24"/>
        <end position="53"/>
    </location>
</feature>
<dbReference type="PANTHER" id="PTHR17600:SF2">
    <property type="entry name" value="LRP CHAPERONE MESD"/>
    <property type="match status" value="1"/>
</dbReference>
<dbReference type="FunFam" id="3.30.70.260:FF:000031">
    <property type="entry name" value="LDLR chaperone MESD"/>
    <property type="match status" value="1"/>
</dbReference>
<dbReference type="Pfam" id="PF10185">
    <property type="entry name" value="Mesd"/>
    <property type="match status" value="1"/>
</dbReference>
<dbReference type="GO" id="GO:0006457">
    <property type="term" value="P:protein folding"/>
    <property type="evidence" value="ECO:0007669"/>
    <property type="project" value="InterPro"/>
</dbReference>
<keyword evidence="6" id="KW-0256">Endoplasmic reticulum</keyword>
<feature type="region of interest" description="Disordered" evidence="11">
    <location>
        <begin position="183"/>
        <end position="231"/>
    </location>
</feature>
<keyword evidence="14" id="KW-1185">Reference proteome</keyword>
<sequence>MAAAWRWLGLLSALGLLAAVAMAAEEEPPPPPSPKGSPAKAAPKKKKKDIRDYNDADMARLLEQWEKDDDIEEGDLPEHKRPSAPIDFSKIDPSKPESILQMTKKGKTLMMFVTVSGEPTEKETEEITNLWQGSLFNANYDVQRFIVGSNRAIFMLRDGSYAWEIKDFLVNQERCADVTVEGQTYPGKGAKEKEKEKNKMKAEKSKKKKETGKKPEAVKENNRASKLKEDL</sequence>
<feature type="signal peptide" evidence="12">
    <location>
        <begin position="1"/>
        <end position="23"/>
    </location>
</feature>
<proteinExistence type="inferred from homology"/>
<evidence type="ECO:0000256" key="12">
    <source>
        <dbReference type="SAM" id="SignalP"/>
    </source>
</evidence>
<reference evidence="13" key="1">
    <citation type="journal article" date="2023" name="DNA Res.">
        <title>Chromosome-level genome assembly of Phrynocephalus forsythii using third-generation DNA sequencing and Hi-C analysis.</title>
        <authorList>
            <person name="Qi Y."/>
            <person name="Zhao W."/>
            <person name="Zhao Y."/>
            <person name="Niu C."/>
            <person name="Cao S."/>
            <person name="Zhang Y."/>
        </authorList>
    </citation>
    <scope>NUCLEOTIDE SEQUENCE</scope>
    <source>
        <tissue evidence="13">Muscle</tissue>
    </source>
</reference>
<organism evidence="13 14">
    <name type="scientific">Phrynocephalus forsythii</name>
    <dbReference type="NCBI Taxonomy" id="171643"/>
    <lineage>
        <taxon>Eukaryota</taxon>
        <taxon>Metazoa</taxon>
        <taxon>Chordata</taxon>
        <taxon>Craniata</taxon>
        <taxon>Vertebrata</taxon>
        <taxon>Euteleostomi</taxon>
        <taxon>Lepidosauria</taxon>
        <taxon>Squamata</taxon>
        <taxon>Bifurcata</taxon>
        <taxon>Unidentata</taxon>
        <taxon>Episquamata</taxon>
        <taxon>Toxicofera</taxon>
        <taxon>Iguania</taxon>
        <taxon>Acrodonta</taxon>
        <taxon>Agamidae</taxon>
        <taxon>Agaminae</taxon>
        <taxon>Phrynocephalus</taxon>
    </lineage>
</organism>
<keyword evidence="4" id="KW-0879">Wnt signaling pathway</keyword>
<evidence type="ECO:0000256" key="2">
    <source>
        <dbReference type="ARBA" id="ARBA00011068"/>
    </source>
</evidence>
<gene>
    <name evidence="13" type="ORF">JRQ81_006665</name>
</gene>
<feature type="compositionally biased region" description="Basic and acidic residues" evidence="11">
    <location>
        <begin position="189"/>
        <end position="203"/>
    </location>
</feature>
<protein>
    <recommendedName>
        <fullName evidence="3">LRP chaperone MESD</fullName>
    </recommendedName>
    <alternativeName>
        <fullName evidence="10">LDLR chaperone MESD</fullName>
    </alternativeName>
    <alternativeName>
        <fullName evidence="8">Mesoderm development candidate 2</fullName>
    </alternativeName>
    <alternativeName>
        <fullName evidence="9">Mesoderm development protein</fullName>
    </alternativeName>
</protein>
<feature type="compositionally biased region" description="Acidic residues" evidence="11">
    <location>
        <begin position="66"/>
        <end position="75"/>
    </location>
</feature>
<comment type="caution">
    <text evidence="13">The sequence shown here is derived from an EMBL/GenBank/DDBJ whole genome shotgun (WGS) entry which is preliminary data.</text>
</comment>
<evidence type="ECO:0000256" key="7">
    <source>
        <dbReference type="ARBA" id="ARBA00023186"/>
    </source>
</evidence>
<dbReference type="Gene3D" id="6.10.250.640">
    <property type="match status" value="1"/>
</dbReference>
<dbReference type="GO" id="GO:0016055">
    <property type="term" value="P:Wnt signaling pathway"/>
    <property type="evidence" value="ECO:0007669"/>
    <property type="project" value="UniProtKB-KW"/>
</dbReference>
<name>A0A9Q0XFF3_9SAUR</name>
<evidence type="ECO:0000256" key="10">
    <source>
        <dbReference type="ARBA" id="ARBA00033472"/>
    </source>
</evidence>
<dbReference type="EMBL" id="JAPFRF010000014">
    <property type="protein sequence ID" value="KAJ7311067.1"/>
    <property type="molecule type" value="Genomic_DNA"/>
</dbReference>
<dbReference type="Proteomes" id="UP001142489">
    <property type="component" value="Unassembled WGS sequence"/>
</dbReference>
<dbReference type="GO" id="GO:0005783">
    <property type="term" value="C:endoplasmic reticulum"/>
    <property type="evidence" value="ECO:0007669"/>
    <property type="project" value="UniProtKB-SubCell"/>
</dbReference>
<evidence type="ECO:0000256" key="9">
    <source>
        <dbReference type="ARBA" id="ARBA00032329"/>
    </source>
</evidence>
<evidence type="ECO:0000256" key="1">
    <source>
        <dbReference type="ARBA" id="ARBA00004240"/>
    </source>
</evidence>
<dbReference type="AlphaFoldDB" id="A0A9Q0XFF3"/>
<dbReference type="OrthoDB" id="75833at2759"/>
<evidence type="ECO:0000313" key="14">
    <source>
        <dbReference type="Proteomes" id="UP001142489"/>
    </source>
</evidence>
<keyword evidence="5 12" id="KW-0732">Signal</keyword>
<accession>A0A9Q0XFF3</accession>
<dbReference type="PANTHER" id="PTHR17600">
    <property type="entry name" value="MESODERM DEVELOPMENT CANDIDATE 2"/>
    <property type="match status" value="1"/>
</dbReference>
<dbReference type="InterPro" id="IPR019330">
    <property type="entry name" value="MESD"/>
</dbReference>
<comment type="similarity">
    <text evidence="2">Belongs to the MESD family.</text>
</comment>
<evidence type="ECO:0000256" key="5">
    <source>
        <dbReference type="ARBA" id="ARBA00022729"/>
    </source>
</evidence>
<comment type="subcellular location">
    <subcellularLocation>
        <location evidence="1">Endoplasmic reticulum</location>
    </subcellularLocation>
</comment>
<feature type="compositionally biased region" description="Basic and acidic residues" evidence="11">
    <location>
        <begin position="212"/>
        <end position="231"/>
    </location>
</feature>
<keyword evidence="7" id="KW-0143">Chaperone</keyword>
<evidence type="ECO:0000256" key="4">
    <source>
        <dbReference type="ARBA" id="ARBA00022687"/>
    </source>
</evidence>
<evidence type="ECO:0000256" key="8">
    <source>
        <dbReference type="ARBA" id="ARBA00030724"/>
    </source>
</evidence>
<evidence type="ECO:0000256" key="11">
    <source>
        <dbReference type="SAM" id="MobiDB-lite"/>
    </source>
</evidence>